<evidence type="ECO:0000313" key="10">
    <source>
        <dbReference type="Proteomes" id="UP000008066"/>
    </source>
</evidence>
<evidence type="ECO:0000256" key="6">
    <source>
        <dbReference type="ARBA" id="ARBA00048539"/>
    </source>
</evidence>
<dbReference type="GeneID" id="18254506"/>
<dbReference type="Pfam" id="PF01171">
    <property type="entry name" value="ATP_bind_3"/>
    <property type="match status" value="2"/>
</dbReference>
<evidence type="ECO:0000256" key="2">
    <source>
        <dbReference type="ARBA" id="ARBA00022598"/>
    </source>
</evidence>
<dbReference type="STRING" id="759272.G0RXY0"/>
<evidence type="ECO:0000259" key="8">
    <source>
        <dbReference type="Pfam" id="PF01171"/>
    </source>
</evidence>
<dbReference type="Gene3D" id="3.40.50.620">
    <property type="entry name" value="HUPs"/>
    <property type="match status" value="1"/>
</dbReference>
<dbReference type="InterPro" id="IPR014729">
    <property type="entry name" value="Rossmann-like_a/b/a_fold"/>
</dbReference>
<protein>
    <recommendedName>
        <fullName evidence="1">tRNA(Ile)-lysidine synthetase</fullName>
        <ecNumber evidence="1">6.3.4.19</ecNumber>
    </recommendedName>
</protein>
<dbReference type="CDD" id="cd01992">
    <property type="entry name" value="TilS_N"/>
    <property type="match status" value="1"/>
</dbReference>
<reference evidence="9 10" key="1">
    <citation type="journal article" date="2011" name="Cell">
        <title>Insight into structure and assembly of the nuclear pore complex by utilizing the genome of a eukaryotic thermophile.</title>
        <authorList>
            <person name="Amlacher S."/>
            <person name="Sarges P."/>
            <person name="Flemming D."/>
            <person name="van Noort V."/>
            <person name="Kunze R."/>
            <person name="Devos D.P."/>
            <person name="Arumugam M."/>
            <person name="Bork P."/>
            <person name="Hurt E."/>
        </authorList>
    </citation>
    <scope>NUCLEOTIDE SEQUENCE [LARGE SCALE GENOMIC DNA]</scope>
    <source>
        <strain evidence="10">DSM 1495 / CBS 144.50 / IMI 039719</strain>
    </source>
</reference>
<sequence>MTTPPVLHRSARAISPSEFLEALRATCPPRFPANRARIHRPIALAVSGGVDSMALAYLCSKIRPTDCWFKVADHPVSSPYAIIIDHGLREGSDVEASNVSRLLMEKLKIKSSVIKLRWDPFLPYKGANPNELPNIETLARYLRYRAIGNMCRTQHISSLFTAHHQDDQYETVLMRVLSGHGYRGLQGMRPSTDIPECYDLHGVYRSGLVDDQRRRHPFYVLRPTGKERKKMRKEMKDMIDPEVFAQELEEGLRADMAGIDAYLDEQDPVVKDVERVPPLTPMEFENGGVMVYRPLLGFSKDRLIATCLENDIPWFEDHTNADPTLTMRNAVRHMYKNYTLPVALQKPSILSLAKRCRDRVIREEAEAARTLRNAHIHLFEPNTGTLVITFPKFSFPSVPRRSASSPAARQRRVAHYRLIAGLMLRKLLSMVTPERELSQVAQLDHLINMIFPDLVEEGIRPPDPKPYVICGVHFVPLEGRGPIRWQLTRAPYVSHAPRPQIEFKKRPLRQRVGKHPSEWGWSVWTQAQLFDGRYWVRIRHRFPCPVRVAPFEMEHQKPFREALGEEQKKELASKLKKHAPGKIRYTLPAIYAAIDVTELINGGGWWPEWDNVQAQLKYKAQMEARKLEVERSSVQMQQQNQYEKREPTSSNPAADGAQAPVDKIIVTESAIPEAGQRFGLLSEPAAKVSKTAIPITNQTGQLTPATSPSQPIDSPTPTNSKQISTAEPKETSSTSTASPTAITPYNEPTPLVPIDPFAKPVLHIVPTRPRRLSDWEQELLATSTPKLLALPTLSIAIPGVEKWLEWEVMYKKVDDDLLRLSEEGERDDWKTRRAVRREMINRYRNRARIMKRRPKETAMMKKEKETKKDELDGGLVPKFWGMTLYG</sequence>
<keyword evidence="10" id="KW-1185">Reference proteome</keyword>
<evidence type="ECO:0000256" key="3">
    <source>
        <dbReference type="ARBA" id="ARBA00022694"/>
    </source>
</evidence>
<evidence type="ECO:0000256" key="1">
    <source>
        <dbReference type="ARBA" id="ARBA00013267"/>
    </source>
</evidence>
<dbReference type="InterPro" id="IPR011063">
    <property type="entry name" value="TilS/TtcA_N"/>
</dbReference>
<evidence type="ECO:0000313" key="9">
    <source>
        <dbReference type="EMBL" id="EGS23766.1"/>
    </source>
</evidence>
<dbReference type="NCBIfam" id="TIGR02432">
    <property type="entry name" value="lysidine_TilS_N"/>
    <property type="match status" value="1"/>
</dbReference>
<feature type="domain" description="tRNA(Ile)-lysidine/2-thiocytidine synthase N-terminal" evidence="8">
    <location>
        <begin position="42"/>
        <end position="194"/>
    </location>
</feature>
<dbReference type="GO" id="GO:0005524">
    <property type="term" value="F:ATP binding"/>
    <property type="evidence" value="ECO:0007669"/>
    <property type="project" value="UniProtKB-KW"/>
</dbReference>
<dbReference type="GO" id="GO:0032267">
    <property type="term" value="F:tRNA(Ile)-lysidine synthase activity"/>
    <property type="evidence" value="ECO:0007669"/>
    <property type="project" value="UniProtKB-EC"/>
</dbReference>
<keyword evidence="3" id="KW-0819">tRNA processing</keyword>
<dbReference type="EC" id="6.3.4.19" evidence="1"/>
<dbReference type="Proteomes" id="UP000008066">
    <property type="component" value="Unassembled WGS sequence"/>
</dbReference>
<dbReference type="EMBL" id="GL988032">
    <property type="protein sequence ID" value="EGS23766.1"/>
    <property type="molecule type" value="Genomic_DNA"/>
</dbReference>
<keyword evidence="2" id="KW-0436">Ligase</keyword>
<feature type="region of interest" description="Disordered" evidence="7">
    <location>
        <begin position="629"/>
        <end position="658"/>
    </location>
</feature>
<dbReference type="HAMAP" id="MF_01161">
    <property type="entry name" value="tRNA_Ile_lys_synt"/>
    <property type="match status" value="1"/>
</dbReference>
<dbReference type="OrthoDB" id="10262962at2759"/>
<dbReference type="eggNOG" id="ENOG502QQNE">
    <property type="taxonomic scope" value="Eukaryota"/>
</dbReference>
<feature type="compositionally biased region" description="Polar residues" evidence="7">
    <location>
        <begin position="632"/>
        <end position="641"/>
    </location>
</feature>
<keyword evidence="4" id="KW-0547">Nucleotide-binding</keyword>
<feature type="domain" description="tRNA(Ile)-lysidine/2-thiocytidine synthase N-terminal" evidence="8">
    <location>
        <begin position="286"/>
        <end position="333"/>
    </location>
</feature>
<dbReference type="InterPro" id="IPR012795">
    <property type="entry name" value="tRNA_Ile_lys_synt_N"/>
</dbReference>
<comment type="catalytic activity">
    <reaction evidence="6">
        <text>cytidine(34) in tRNA(Ile2) + L-lysine + ATP = lysidine(34) in tRNA(Ile2) + AMP + diphosphate + H(+)</text>
        <dbReference type="Rhea" id="RHEA:43744"/>
        <dbReference type="Rhea" id="RHEA-COMP:10625"/>
        <dbReference type="Rhea" id="RHEA-COMP:10670"/>
        <dbReference type="ChEBI" id="CHEBI:15378"/>
        <dbReference type="ChEBI" id="CHEBI:30616"/>
        <dbReference type="ChEBI" id="CHEBI:32551"/>
        <dbReference type="ChEBI" id="CHEBI:33019"/>
        <dbReference type="ChEBI" id="CHEBI:82748"/>
        <dbReference type="ChEBI" id="CHEBI:83665"/>
        <dbReference type="ChEBI" id="CHEBI:456215"/>
        <dbReference type="EC" id="6.3.4.19"/>
    </reaction>
</comment>
<dbReference type="InterPro" id="IPR012094">
    <property type="entry name" value="tRNA_Ile_lys_synt"/>
</dbReference>
<dbReference type="KEGG" id="cthr:CTHT_0004680"/>
<gene>
    <name evidence="9" type="ORF">CTHT_0004680</name>
</gene>
<feature type="region of interest" description="Disordered" evidence="7">
    <location>
        <begin position="697"/>
        <end position="747"/>
    </location>
</feature>
<proteinExistence type="inferred from homology"/>
<dbReference type="PANTHER" id="PTHR43033">
    <property type="entry name" value="TRNA(ILE)-LYSIDINE SYNTHASE-RELATED"/>
    <property type="match status" value="1"/>
</dbReference>
<name>G0RXY0_CHATD</name>
<dbReference type="GO" id="GO:0008033">
    <property type="term" value="P:tRNA processing"/>
    <property type="evidence" value="ECO:0007669"/>
    <property type="project" value="UniProtKB-KW"/>
</dbReference>
<dbReference type="HOGENOM" id="CLU_015599_0_0_1"/>
<dbReference type="PANTHER" id="PTHR43033:SF1">
    <property type="entry name" value="TRNA(ILE)-LYSIDINE SYNTHASE-RELATED"/>
    <property type="match status" value="1"/>
</dbReference>
<evidence type="ECO:0000256" key="5">
    <source>
        <dbReference type="ARBA" id="ARBA00022840"/>
    </source>
</evidence>
<dbReference type="RefSeq" id="XP_006691008.1">
    <property type="nucleotide sequence ID" value="XM_006690945.1"/>
</dbReference>
<accession>G0RXY0</accession>
<feature type="compositionally biased region" description="Polar residues" evidence="7">
    <location>
        <begin position="697"/>
        <end position="723"/>
    </location>
</feature>
<dbReference type="AlphaFoldDB" id="G0RXY0"/>
<organism evidence="10">
    <name type="scientific">Chaetomium thermophilum (strain DSM 1495 / CBS 144.50 / IMI 039719)</name>
    <name type="common">Thermochaetoides thermophila</name>
    <dbReference type="NCBI Taxonomy" id="759272"/>
    <lineage>
        <taxon>Eukaryota</taxon>
        <taxon>Fungi</taxon>
        <taxon>Dikarya</taxon>
        <taxon>Ascomycota</taxon>
        <taxon>Pezizomycotina</taxon>
        <taxon>Sordariomycetes</taxon>
        <taxon>Sordariomycetidae</taxon>
        <taxon>Sordariales</taxon>
        <taxon>Chaetomiaceae</taxon>
        <taxon>Thermochaetoides</taxon>
    </lineage>
</organism>
<feature type="compositionally biased region" description="Low complexity" evidence="7">
    <location>
        <begin position="731"/>
        <end position="744"/>
    </location>
</feature>
<evidence type="ECO:0000256" key="4">
    <source>
        <dbReference type="ARBA" id="ARBA00022741"/>
    </source>
</evidence>
<keyword evidence="5" id="KW-0067">ATP-binding</keyword>
<dbReference type="SUPFAM" id="SSF52402">
    <property type="entry name" value="Adenine nucleotide alpha hydrolases-like"/>
    <property type="match status" value="1"/>
</dbReference>
<evidence type="ECO:0000256" key="7">
    <source>
        <dbReference type="SAM" id="MobiDB-lite"/>
    </source>
</evidence>